<evidence type="ECO:0000259" key="8">
    <source>
        <dbReference type="Pfam" id="PF10502"/>
    </source>
</evidence>
<comment type="caution">
    <text evidence="9">The sequence shown here is derived from an EMBL/GenBank/DDBJ whole genome shotgun (WGS) entry which is preliminary data.</text>
</comment>
<protein>
    <recommendedName>
        <fullName evidence="4 7">Signal peptidase I</fullName>
        <ecNumber evidence="4 7">3.4.21.89</ecNumber>
    </recommendedName>
</protein>
<dbReference type="STRING" id="268407.PWYN_19370"/>
<evidence type="ECO:0000256" key="1">
    <source>
        <dbReference type="ARBA" id="ARBA00000677"/>
    </source>
</evidence>
<name>A0A098M2Z2_9BACL</name>
<evidence type="ECO:0000256" key="6">
    <source>
        <dbReference type="PIRSR" id="PIRSR600223-1"/>
    </source>
</evidence>
<dbReference type="InterPro" id="IPR019758">
    <property type="entry name" value="Pept_S26A_signal_pept_1_CS"/>
</dbReference>
<keyword evidence="10" id="KW-1185">Reference proteome</keyword>
<dbReference type="eggNOG" id="COG0681">
    <property type="taxonomic scope" value="Bacteria"/>
</dbReference>
<comment type="similarity">
    <text evidence="3 7">Belongs to the peptidase S26 family.</text>
</comment>
<dbReference type="NCBIfam" id="TIGR02227">
    <property type="entry name" value="sigpep_I_bact"/>
    <property type="match status" value="1"/>
</dbReference>
<dbReference type="PROSITE" id="PS00761">
    <property type="entry name" value="SPASE_I_3"/>
    <property type="match status" value="1"/>
</dbReference>
<evidence type="ECO:0000313" key="9">
    <source>
        <dbReference type="EMBL" id="KGE16845.1"/>
    </source>
</evidence>
<evidence type="ECO:0000256" key="7">
    <source>
        <dbReference type="RuleBase" id="RU362042"/>
    </source>
</evidence>
<keyword evidence="7" id="KW-0645">Protease</keyword>
<gene>
    <name evidence="9" type="ORF">PWYN_19370</name>
</gene>
<dbReference type="Pfam" id="PF10502">
    <property type="entry name" value="Peptidase_S26"/>
    <property type="match status" value="1"/>
</dbReference>
<dbReference type="PANTHER" id="PTHR43390:SF1">
    <property type="entry name" value="CHLOROPLAST PROCESSING PEPTIDASE"/>
    <property type="match status" value="1"/>
</dbReference>
<accession>A0A098M2Z2</accession>
<evidence type="ECO:0000256" key="5">
    <source>
        <dbReference type="ARBA" id="ARBA00022801"/>
    </source>
</evidence>
<reference evidence="9 10" key="2">
    <citation type="submission" date="2014-10" db="EMBL/GenBank/DDBJ databases">
        <title>Comparative genomics of the Paenibacillus odorifer group.</title>
        <authorList>
            <person name="Tsai Y.-C."/>
            <person name="Martin N."/>
            <person name="Korlach J."/>
            <person name="Wiedmann M."/>
        </authorList>
    </citation>
    <scope>NUCLEOTIDE SEQUENCE [LARGE SCALE GENOMIC DNA]</scope>
    <source>
        <strain evidence="9 10">DSM 18334</strain>
    </source>
</reference>
<dbReference type="InterPro" id="IPR019757">
    <property type="entry name" value="Pept_S26A_signal_pept_1_Lys-AS"/>
</dbReference>
<dbReference type="GO" id="GO:0009003">
    <property type="term" value="F:signal peptidase activity"/>
    <property type="evidence" value="ECO:0007669"/>
    <property type="project" value="UniProtKB-EC"/>
</dbReference>
<dbReference type="Gene3D" id="2.10.109.10">
    <property type="entry name" value="Umud Fragment, subunit A"/>
    <property type="match status" value="1"/>
</dbReference>
<dbReference type="InterPro" id="IPR019533">
    <property type="entry name" value="Peptidase_S26"/>
</dbReference>
<dbReference type="RefSeq" id="WP_036655128.1">
    <property type="nucleotide sequence ID" value="NZ_JQCR01000003.1"/>
</dbReference>
<sequence length="165" mass="19354">MKKTLKQYLPSIILAVILSLFIRTYVAEAMKVPTGSMIPTIEINDRLFVEKLMWMTKLEHSDIVVFHSPVEPKKYVKRLIGLPGDFVEIKDGVLYRNQELIEEPYIKDKMNYNYGPVTVPEDQYFFLGDNRNESFDSHLWPNPFVKKDKIIGKVWFEIPTHLFGE</sequence>
<reference evidence="9 10" key="1">
    <citation type="submission" date="2014-08" db="EMBL/GenBank/DDBJ databases">
        <authorList>
            <person name="den Bakker H.C."/>
        </authorList>
    </citation>
    <scope>NUCLEOTIDE SEQUENCE [LARGE SCALE GENOMIC DNA]</scope>
    <source>
        <strain evidence="9 10">DSM 18334</strain>
    </source>
</reference>
<dbReference type="GO" id="GO:0004252">
    <property type="term" value="F:serine-type endopeptidase activity"/>
    <property type="evidence" value="ECO:0007669"/>
    <property type="project" value="InterPro"/>
</dbReference>
<dbReference type="CDD" id="cd06530">
    <property type="entry name" value="S26_SPase_I"/>
    <property type="match status" value="1"/>
</dbReference>
<dbReference type="EC" id="3.4.21.89" evidence="4 7"/>
<evidence type="ECO:0000256" key="4">
    <source>
        <dbReference type="ARBA" id="ARBA00013208"/>
    </source>
</evidence>
<proteinExistence type="inferred from homology"/>
<dbReference type="PRINTS" id="PR00727">
    <property type="entry name" value="LEADERPTASE"/>
</dbReference>
<keyword evidence="5 7" id="KW-0378">Hydrolase</keyword>
<dbReference type="EMBL" id="JQCR01000003">
    <property type="protein sequence ID" value="KGE16845.1"/>
    <property type="molecule type" value="Genomic_DNA"/>
</dbReference>
<dbReference type="Proteomes" id="UP000029734">
    <property type="component" value="Unassembled WGS sequence"/>
</dbReference>
<dbReference type="InterPro" id="IPR000223">
    <property type="entry name" value="Pept_S26A_signal_pept_1"/>
</dbReference>
<dbReference type="InterPro" id="IPR036286">
    <property type="entry name" value="LexA/Signal_pep-like_sf"/>
</dbReference>
<dbReference type="PANTHER" id="PTHR43390">
    <property type="entry name" value="SIGNAL PEPTIDASE I"/>
    <property type="match status" value="1"/>
</dbReference>
<evidence type="ECO:0000256" key="2">
    <source>
        <dbReference type="ARBA" id="ARBA00004401"/>
    </source>
</evidence>
<dbReference type="SUPFAM" id="SSF51306">
    <property type="entry name" value="LexA/Signal peptidase"/>
    <property type="match status" value="1"/>
</dbReference>
<dbReference type="OrthoDB" id="9802919at2"/>
<dbReference type="AlphaFoldDB" id="A0A098M2Z2"/>
<evidence type="ECO:0000256" key="3">
    <source>
        <dbReference type="ARBA" id="ARBA00009370"/>
    </source>
</evidence>
<dbReference type="GO" id="GO:0005886">
    <property type="term" value="C:plasma membrane"/>
    <property type="evidence" value="ECO:0007669"/>
    <property type="project" value="UniProtKB-SubCell"/>
</dbReference>
<comment type="subcellular location">
    <subcellularLocation>
        <location evidence="2">Cell membrane</location>
        <topology evidence="2">Single-pass type II membrane protein</topology>
    </subcellularLocation>
    <subcellularLocation>
        <location evidence="7">Membrane</location>
        <topology evidence="7">Single-pass type II membrane protein</topology>
    </subcellularLocation>
</comment>
<dbReference type="PROSITE" id="PS00760">
    <property type="entry name" value="SPASE_I_2"/>
    <property type="match status" value="1"/>
</dbReference>
<feature type="active site" evidence="6">
    <location>
        <position position="77"/>
    </location>
</feature>
<dbReference type="GO" id="GO:0006465">
    <property type="term" value="P:signal peptide processing"/>
    <property type="evidence" value="ECO:0007669"/>
    <property type="project" value="InterPro"/>
</dbReference>
<evidence type="ECO:0000313" key="10">
    <source>
        <dbReference type="Proteomes" id="UP000029734"/>
    </source>
</evidence>
<comment type="catalytic activity">
    <reaction evidence="1 7">
        <text>Cleavage of hydrophobic, N-terminal signal or leader sequences from secreted and periplasmic proteins.</text>
        <dbReference type="EC" id="3.4.21.89"/>
    </reaction>
</comment>
<organism evidence="9 10">
    <name type="scientific">Paenibacillus wynnii</name>
    <dbReference type="NCBI Taxonomy" id="268407"/>
    <lineage>
        <taxon>Bacteria</taxon>
        <taxon>Bacillati</taxon>
        <taxon>Bacillota</taxon>
        <taxon>Bacilli</taxon>
        <taxon>Bacillales</taxon>
        <taxon>Paenibacillaceae</taxon>
        <taxon>Paenibacillus</taxon>
    </lineage>
</organism>
<feature type="domain" description="Peptidase S26" evidence="8">
    <location>
        <begin position="6"/>
        <end position="155"/>
    </location>
</feature>
<feature type="active site" evidence="6">
    <location>
        <position position="36"/>
    </location>
</feature>